<gene>
    <name evidence="2" type="ORF">TH606_09700</name>
</gene>
<dbReference type="STRING" id="1795632.TH606_09700"/>
<evidence type="ECO:0000313" key="2">
    <source>
        <dbReference type="EMBL" id="OAG26930.1"/>
    </source>
</evidence>
<dbReference type="SUPFAM" id="SSF81301">
    <property type="entry name" value="Nucleotidyltransferase"/>
    <property type="match status" value="1"/>
</dbReference>
<reference evidence="2 3" key="1">
    <citation type="submission" date="2016-02" db="EMBL/GenBank/DDBJ databases">
        <title>Draft genome sequence of Thermodesulfatator sp. S606.</title>
        <authorList>
            <person name="Lai Q."/>
            <person name="Cao J."/>
            <person name="Dupont S."/>
            <person name="Shao Z."/>
            <person name="Jebbar M."/>
            <person name="Alain K."/>
        </authorList>
    </citation>
    <scope>NUCLEOTIDE SEQUENCE [LARGE SCALE GENOMIC DNA]</scope>
    <source>
        <strain evidence="2 3">S606</strain>
    </source>
</reference>
<dbReference type="InterPro" id="IPR052930">
    <property type="entry name" value="TA_antitoxin_MntA"/>
</dbReference>
<evidence type="ECO:0000313" key="3">
    <source>
        <dbReference type="Proteomes" id="UP000076964"/>
    </source>
</evidence>
<organism evidence="2 3">
    <name type="scientific">Thermodesulfatator autotrophicus</name>
    <dbReference type="NCBI Taxonomy" id="1795632"/>
    <lineage>
        <taxon>Bacteria</taxon>
        <taxon>Pseudomonadati</taxon>
        <taxon>Thermodesulfobacteriota</taxon>
        <taxon>Thermodesulfobacteria</taxon>
        <taxon>Thermodesulfobacteriales</taxon>
        <taxon>Thermodesulfatatoraceae</taxon>
        <taxon>Thermodesulfatator</taxon>
    </lineage>
</organism>
<keyword evidence="3" id="KW-1185">Reference proteome</keyword>
<feature type="domain" description="Polymerase beta nucleotidyltransferase" evidence="1">
    <location>
        <begin position="14"/>
        <end position="103"/>
    </location>
</feature>
<dbReference type="Proteomes" id="UP000076964">
    <property type="component" value="Unassembled WGS sequence"/>
</dbReference>
<sequence length="103" mass="11936">MPSLKNHRKDRLTEIIDFIVRKLDPEKIILFGSQAKGTARLGSDFDLVVVGKASLDFRSERKLKEELDRIAGLYTVDLLFWNKISPEFRKIILKTGEIVYEKN</sequence>
<dbReference type="InterPro" id="IPR041633">
    <property type="entry name" value="Polbeta"/>
</dbReference>
<proteinExistence type="predicted"/>
<dbReference type="OrthoDB" id="2050325at2"/>
<dbReference type="InterPro" id="IPR043519">
    <property type="entry name" value="NT_sf"/>
</dbReference>
<dbReference type="Gene3D" id="3.30.460.10">
    <property type="entry name" value="Beta Polymerase, domain 2"/>
    <property type="match status" value="1"/>
</dbReference>
<dbReference type="PANTHER" id="PTHR43852:SF2">
    <property type="entry name" value="PROTEIN ADENYLYLTRANSFERASE MNTA"/>
    <property type="match status" value="1"/>
</dbReference>
<dbReference type="CDD" id="cd05403">
    <property type="entry name" value="NT_KNTase_like"/>
    <property type="match status" value="1"/>
</dbReference>
<dbReference type="RefSeq" id="WP_068543401.1">
    <property type="nucleotide sequence ID" value="NZ_LSFI01000049.1"/>
</dbReference>
<name>A0A177E667_9BACT</name>
<dbReference type="Pfam" id="PF18765">
    <property type="entry name" value="Polbeta"/>
    <property type="match status" value="1"/>
</dbReference>
<dbReference type="AlphaFoldDB" id="A0A177E667"/>
<dbReference type="EMBL" id="LSFI01000049">
    <property type="protein sequence ID" value="OAG26930.1"/>
    <property type="molecule type" value="Genomic_DNA"/>
</dbReference>
<evidence type="ECO:0000259" key="1">
    <source>
        <dbReference type="Pfam" id="PF18765"/>
    </source>
</evidence>
<comment type="caution">
    <text evidence="2">The sequence shown here is derived from an EMBL/GenBank/DDBJ whole genome shotgun (WGS) entry which is preliminary data.</text>
</comment>
<protein>
    <recommendedName>
        <fullName evidence="1">Polymerase beta nucleotidyltransferase domain-containing protein</fullName>
    </recommendedName>
</protein>
<dbReference type="PANTHER" id="PTHR43852">
    <property type="entry name" value="NUCLEOTIDYLTRANSFERASE"/>
    <property type="match status" value="1"/>
</dbReference>
<accession>A0A177E667</accession>